<dbReference type="InterPro" id="IPR045851">
    <property type="entry name" value="AMP-bd_C_sf"/>
</dbReference>
<protein>
    <recommendedName>
        <fullName evidence="2">AMP-dependent synthetase/ligase domain-containing protein</fullName>
    </recommendedName>
</protein>
<name>A0A5M9MSZ9_9EURO</name>
<reference evidence="3 4" key="1">
    <citation type="submission" date="2019-08" db="EMBL/GenBank/DDBJ databases">
        <title>The genome sequence of a newly discovered highly antifungal drug resistant Aspergillus species, Aspergillus tanneri NIH 1004.</title>
        <authorList>
            <person name="Mounaud S."/>
            <person name="Singh I."/>
            <person name="Joardar V."/>
            <person name="Pakala S."/>
            <person name="Pakala S."/>
            <person name="Venepally P."/>
            <person name="Chung J.K."/>
            <person name="Losada L."/>
            <person name="Nierman W.C."/>
        </authorList>
    </citation>
    <scope>NUCLEOTIDE SEQUENCE [LARGE SCALE GENOMIC DNA]</scope>
    <source>
        <strain evidence="3 4">NIH1004</strain>
    </source>
</reference>
<dbReference type="Pfam" id="PF00501">
    <property type="entry name" value="AMP-binding"/>
    <property type="match status" value="2"/>
</dbReference>
<dbReference type="OrthoDB" id="6614653at2759"/>
<proteinExistence type="inferred from homology"/>
<gene>
    <name evidence="3" type="ORF">ATNIH1004_002876</name>
</gene>
<dbReference type="Proteomes" id="UP000324241">
    <property type="component" value="Unassembled WGS sequence"/>
</dbReference>
<comment type="similarity">
    <text evidence="1">Belongs to the ATP-dependent AMP-binding enzyme family.</text>
</comment>
<dbReference type="RefSeq" id="XP_033429556.1">
    <property type="nucleotide sequence ID" value="XM_033567561.1"/>
</dbReference>
<evidence type="ECO:0000313" key="4">
    <source>
        <dbReference type="Proteomes" id="UP000324241"/>
    </source>
</evidence>
<dbReference type="PANTHER" id="PTHR43201">
    <property type="entry name" value="ACYL-COA SYNTHETASE"/>
    <property type="match status" value="1"/>
</dbReference>
<dbReference type="GO" id="GO:0031956">
    <property type="term" value="F:medium-chain fatty acid-CoA ligase activity"/>
    <property type="evidence" value="ECO:0007669"/>
    <property type="project" value="TreeGrafter"/>
</dbReference>
<dbReference type="AlphaFoldDB" id="A0A5M9MSZ9"/>
<dbReference type="GO" id="GO:0006631">
    <property type="term" value="P:fatty acid metabolic process"/>
    <property type="evidence" value="ECO:0007669"/>
    <property type="project" value="TreeGrafter"/>
</dbReference>
<sequence>MLFSQRRAFPRDSFFSRLLDVASYSNGKVIVNDKERGIQASYGKLFQDAAQLQQKIRESLVRDILDQCGIINHDHFYVGVLAPTGYEFIVASLSVLALGAVLMPIPTGAPVEEISYMVQQCSAACILVSSEQGKLATQVAERVATTVIPIINTASAPDNDPLPVGFYELEPAPSLSENRPAILFFTSGTTGASKGVLHARRFLNALAQAARSESECIRLEIQDLENRHDLIWERLRQCDITHLQLPPETWYNLMRFFQQRISKLPVESAKEYIRGAQYIRYPSVAGGMPSNLVKDFWRNLRGGQPIRVRYGSTEAGLITEADLEASSSAESNIGAPIQSVVTKLSNEDEGELLVKSPTLFLRYLNSPRPSTDCFDTEGFFRTGDLVYRQGKNYIFRGRANSDFFKFFSDKVPRLAVESCLVSLPYIEEGYIMPVPDLECTYRVAALVRFRHGYDRVNLHTLREHMSAYLPIYQLPTLLRVLEEQNAVPRALSTKISLKKAVAQYFRQDEERNCIDDEVEVLDLVHSMEMETPKAWALSSLQEVALNV</sequence>
<accession>A0A5M9MSZ9</accession>
<organism evidence="3 4">
    <name type="scientific">Aspergillus tanneri</name>
    <dbReference type="NCBI Taxonomy" id="1220188"/>
    <lineage>
        <taxon>Eukaryota</taxon>
        <taxon>Fungi</taxon>
        <taxon>Dikarya</taxon>
        <taxon>Ascomycota</taxon>
        <taxon>Pezizomycotina</taxon>
        <taxon>Eurotiomycetes</taxon>
        <taxon>Eurotiomycetidae</taxon>
        <taxon>Eurotiales</taxon>
        <taxon>Aspergillaceae</taxon>
        <taxon>Aspergillus</taxon>
        <taxon>Aspergillus subgen. Circumdati</taxon>
    </lineage>
</organism>
<dbReference type="PANTHER" id="PTHR43201:SF8">
    <property type="entry name" value="ACYL-COA SYNTHETASE FAMILY MEMBER 3"/>
    <property type="match status" value="1"/>
</dbReference>
<evidence type="ECO:0000259" key="2">
    <source>
        <dbReference type="Pfam" id="PF00501"/>
    </source>
</evidence>
<feature type="domain" description="AMP-dependent synthetase/ligase" evidence="2">
    <location>
        <begin position="229"/>
        <end position="364"/>
    </location>
</feature>
<dbReference type="InterPro" id="IPR020845">
    <property type="entry name" value="AMP-binding_CS"/>
</dbReference>
<dbReference type="InterPro" id="IPR000873">
    <property type="entry name" value="AMP-dep_synth/lig_dom"/>
</dbReference>
<dbReference type="VEuPathDB" id="FungiDB:EYZ11_003926"/>
<dbReference type="Gene3D" id="3.40.50.12780">
    <property type="entry name" value="N-terminal domain of ligase-like"/>
    <property type="match status" value="2"/>
</dbReference>
<feature type="domain" description="AMP-dependent synthetase/ligase" evidence="2">
    <location>
        <begin position="65"/>
        <end position="210"/>
    </location>
</feature>
<dbReference type="PROSITE" id="PS00455">
    <property type="entry name" value="AMP_BINDING"/>
    <property type="match status" value="1"/>
</dbReference>
<dbReference type="GeneID" id="54325578"/>
<dbReference type="EMBL" id="QUQM01000001">
    <property type="protein sequence ID" value="KAA8650195.1"/>
    <property type="molecule type" value="Genomic_DNA"/>
</dbReference>
<dbReference type="InterPro" id="IPR042099">
    <property type="entry name" value="ANL_N_sf"/>
</dbReference>
<comment type="caution">
    <text evidence="3">The sequence shown here is derived from an EMBL/GenBank/DDBJ whole genome shotgun (WGS) entry which is preliminary data.</text>
</comment>
<dbReference type="Gene3D" id="3.30.300.30">
    <property type="match status" value="1"/>
</dbReference>
<dbReference type="SUPFAM" id="SSF56801">
    <property type="entry name" value="Acetyl-CoA synthetase-like"/>
    <property type="match status" value="1"/>
</dbReference>
<evidence type="ECO:0000256" key="1">
    <source>
        <dbReference type="ARBA" id="ARBA00006432"/>
    </source>
</evidence>
<evidence type="ECO:0000313" key="3">
    <source>
        <dbReference type="EMBL" id="KAA8650195.1"/>
    </source>
</evidence>